<keyword evidence="3" id="KW-0560">Oxidoreductase</keyword>
<name>A0A1L7X5Y2_9HELO</name>
<dbReference type="AlphaFoldDB" id="A0A1L7X5Y2"/>
<dbReference type="CDD" id="cd05233">
    <property type="entry name" value="SDR_c"/>
    <property type="match status" value="1"/>
</dbReference>
<keyword evidence="5" id="KW-1185">Reference proteome</keyword>
<evidence type="ECO:0000256" key="2">
    <source>
        <dbReference type="ARBA" id="ARBA00022857"/>
    </source>
</evidence>
<dbReference type="Proteomes" id="UP000184330">
    <property type="component" value="Unassembled WGS sequence"/>
</dbReference>
<evidence type="ECO:0000256" key="3">
    <source>
        <dbReference type="ARBA" id="ARBA00023002"/>
    </source>
</evidence>
<dbReference type="PANTHER" id="PTHR43618">
    <property type="entry name" value="7-ALPHA-HYDROXYSTEROID DEHYDROGENASE"/>
    <property type="match status" value="1"/>
</dbReference>
<dbReference type="InterPro" id="IPR002347">
    <property type="entry name" value="SDR_fam"/>
</dbReference>
<evidence type="ECO:0000256" key="1">
    <source>
        <dbReference type="ARBA" id="ARBA00006484"/>
    </source>
</evidence>
<dbReference type="PANTHER" id="PTHR43618:SF2">
    <property type="entry name" value="CHAIN DEHYDROGENASE, PUTATIVE (AFU_ORTHOLOGUE AFUA_6G06930)-RELATED"/>
    <property type="match status" value="1"/>
</dbReference>
<proteinExistence type="inferred from homology"/>
<comment type="similarity">
    <text evidence="1">Belongs to the short-chain dehydrogenases/reductases (SDR) family.</text>
</comment>
<gene>
    <name evidence="4" type="ORF">PAC_10325</name>
</gene>
<dbReference type="EMBL" id="FJOG01000016">
    <property type="protein sequence ID" value="CZR60429.1"/>
    <property type="molecule type" value="Genomic_DNA"/>
</dbReference>
<dbReference type="Gene3D" id="3.40.50.720">
    <property type="entry name" value="NAD(P)-binding Rossmann-like Domain"/>
    <property type="match status" value="1"/>
</dbReference>
<protein>
    <submittedName>
        <fullName evidence="4">Related to cis-1,2-dihydro-1,2-dihydroxynaphthalene dehydrogenase</fullName>
    </submittedName>
</protein>
<dbReference type="GO" id="GO:0016491">
    <property type="term" value="F:oxidoreductase activity"/>
    <property type="evidence" value="ECO:0007669"/>
    <property type="project" value="UniProtKB-KW"/>
</dbReference>
<dbReference type="InterPro" id="IPR036291">
    <property type="entry name" value="NAD(P)-bd_dom_sf"/>
</dbReference>
<dbReference type="SUPFAM" id="SSF51735">
    <property type="entry name" value="NAD(P)-binding Rossmann-fold domains"/>
    <property type="match status" value="1"/>
</dbReference>
<dbReference type="Pfam" id="PF13561">
    <property type="entry name" value="adh_short_C2"/>
    <property type="match status" value="1"/>
</dbReference>
<dbReference type="PRINTS" id="PR00081">
    <property type="entry name" value="GDHRDH"/>
</dbReference>
<reference evidence="4 5" key="1">
    <citation type="submission" date="2016-03" db="EMBL/GenBank/DDBJ databases">
        <authorList>
            <person name="Ploux O."/>
        </authorList>
    </citation>
    <scope>NUCLEOTIDE SEQUENCE [LARGE SCALE GENOMIC DNA]</scope>
    <source>
        <strain evidence="4 5">UAMH 11012</strain>
    </source>
</reference>
<dbReference type="OrthoDB" id="37659at2759"/>
<evidence type="ECO:0000313" key="5">
    <source>
        <dbReference type="Proteomes" id="UP000184330"/>
    </source>
</evidence>
<dbReference type="InterPro" id="IPR052178">
    <property type="entry name" value="Sec_Metab_Biosynth_SDR"/>
</dbReference>
<organism evidence="4 5">
    <name type="scientific">Phialocephala subalpina</name>
    <dbReference type="NCBI Taxonomy" id="576137"/>
    <lineage>
        <taxon>Eukaryota</taxon>
        <taxon>Fungi</taxon>
        <taxon>Dikarya</taxon>
        <taxon>Ascomycota</taxon>
        <taxon>Pezizomycotina</taxon>
        <taxon>Leotiomycetes</taxon>
        <taxon>Helotiales</taxon>
        <taxon>Mollisiaceae</taxon>
        <taxon>Phialocephala</taxon>
        <taxon>Phialocephala fortinii species complex</taxon>
    </lineage>
</organism>
<accession>A0A1L7X5Y2</accession>
<evidence type="ECO:0000313" key="4">
    <source>
        <dbReference type="EMBL" id="CZR60429.1"/>
    </source>
</evidence>
<keyword evidence="2" id="KW-0521">NADP</keyword>
<dbReference type="STRING" id="576137.A0A1L7X5Y2"/>
<sequence>MPYPLKERNVLVTGGSRGLGELICVKFAQEGANVAINYNTSEDRAKGVKERIEKDPGCEGVKAVVVGGDMGEEAEVIKTVKETISLLGGLDIIISNAGYTRFSTFSDLSAPTTEDWDTCYAVNVKAQAILLREALPTFTANPEGGALIITSSIAGRELSLATAVLLWHTNQMDRRIPGGSCMPYAVTKAAQLHLMRCLAATQGPKVRVNAVLPGLLKTEWGVKYGEESMEEMEKKAWLKRDTDMDDCAQAYIDIAKNTSLTGQRIQIDSGLGQND</sequence>